<dbReference type="Gene3D" id="3.30.300.130">
    <property type="entry name" value="Fe-S cluster assembly (FSCA)"/>
    <property type="match status" value="1"/>
</dbReference>
<proteinExistence type="predicted"/>
<dbReference type="GO" id="GO:0016226">
    <property type="term" value="P:iron-sulfur cluster assembly"/>
    <property type="evidence" value="ECO:0007669"/>
    <property type="project" value="InterPro"/>
</dbReference>
<dbReference type="InterPro" id="IPR034904">
    <property type="entry name" value="FSCA_dom_sf"/>
</dbReference>
<gene>
    <name evidence="2" type="ORF">UFOPK1603_00762</name>
    <name evidence="3" type="ORF">UFOPK2350_01104</name>
</gene>
<dbReference type="Pfam" id="PF01106">
    <property type="entry name" value="NifU"/>
    <property type="match status" value="1"/>
</dbReference>
<dbReference type="PANTHER" id="PTHR11178:SF51">
    <property type="entry name" value="FE_S BIOGENESIS PROTEIN NFUA"/>
    <property type="match status" value="1"/>
</dbReference>
<dbReference type="EMBL" id="CAEZXE010000094">
    <property type="protein sequence ID" value="CAB4682184.1"/>
    <property type="molecule type" value="Genomic_DNA"/>
</dbReference>
<accession>A0A6J6DL31</accession>
<sequence>MSDLTSTATDDSSSTSEYVLAIAPEALEQVLGIRDTEEDPGAIGLRVEIKGVKGTDYDYDLGWATIAELDAEDDLSVQGGLSVVVAANSIENMRGAVLDIPRSAGQGGFVIKNPNRPAPVNPLDGRDIVLTGEIPDKVTQLLEEVINPGLAQHGGFAALVGVEDTTVFLTMGGGCQGCAMSAATLRDGITTSIHEAIPEVTEVIDVTDHNAGDNPFYT</sequence>
<reference evidence="2" key="1">
    <citation type="submission" date="2020-05" db="EMBL/GenBank/DDBJ databases">
        <authorList>
            <person name="Chiriac C."/>
            <person name="Salcher M."/>
            <person name="Ghai R."/>
            <person name="Kavagutti S V."/>
        </authorList>
    </citation>
    <scope>NUCLEOTIDE SEQUENCE</scope>
</reference>
<dbReference type="GO" id="GO:0005506">
    <property type="term" value="F:iron ion binding"/>
    <property type="evidence" value="ECO:0007669"/>
    <property type="project" value="InterPro"/>
</dbReference>
<feature type="domain" description="NIF system FeS cluster assembly NifU C-terminal" evidence="1">
    <location>
        <begin position="138"/>
        <end position="204"/>
    </location>
</feature>
<evidence type="ECO:0000313" key="2">
    <source>
        <dbReference type="EMBL" id="CAB4563904.1"/>
    </source>
</evidence>
<protein>
    <submittedName>
        <fullName evidence="2">Unannotated protein</fullName>
    </submittedName>
</protein>
<dbReference type="AlphaFoldDB" id="A0A6J6DL31"/>
<dbReference type="SUPFAM" id="SSF117916">
    <property type="entry name" value="Fe-S cluster assembly (FSCA) domain-like"/>
    <property type="match status" value="1"/>
</dbReference>
<evidence type="ECO:0000313" key="3">
    <source>
        <dbReference type="EMBL" id="CAB4682184.1"/>
    </source>
</evidence>
<dbReference type="GO" id="GO:0051536">
    <property type="term" value="F:iron-sulfur cluster binding"/>
    <property type="evidence" value="ECO:0007669"/>
    <property type="project" value="InterPro"/>
</dbReference>
<dbReference type="SUPFAM" id="SSF89360">
    <property type="entry name" value="HesB-like domain"/>
    <property type="match status" value="1"/>
</dbReference>
<dbReference type="EMBL" id="CAEZTG010000056">
    <property type="protein sequence ID" value="CAB4563904.1"/>
    <property type="molecule type" value="Genomic_DNA"/>
</dbReference>
<dbReference type="Gene3D" id="2.60.300.12">
    <property type="entry name" value="HesB-like domain"/>
    <property type="match status" value="1"/>
</dbReference>
<dbReference type="PANTHER" id="PTHR11178">
    <property type="entry name" value="IRON-SULFUR CLUSTER SCAFFOLD PROTEIN NFU-RELATED"/>
    <property type="match status" value="1"/>
</dbReference>
<name>A0A6J6DL31_9ZZZZ</name>
<dbReference type="InterPro" id="IPR035903">
    <property type="entry name" value="HesB-like_dom_sf"/>
</dbReference>
<evidence type="ECO:0000259" key="1">
    <source>
        <dbReference type="Pfam" id="PF01106"/>
    </source>
</evidence>
<organism evidence="2">
    <name type="scientific">freshwater metagenome</name>
    <dbReference type="NCBI Taxonomy" id="449393"/>
    <lineage>
        <taxon>unclassified sequences</taxon>
        <taxon>metagenomes</taxon>
        <taxon>ecological metagenomes</taxon>
    </lineage>
</organism>
<dbReference type="InterPro" id="IPR001075">
    <property type="entry name" value="NIF_FeS_clus_asmbl_NifU_C"/>
</dbReference>